<dbReference type="InterPro" id="IPR010982">
    <property type="entry name" value="Lambda_DNA-bd_dom_sf"/>
</dbReference>
<feature type="domain" description="HTH cro/C1-type" evidence="1">
    <location>
        <begin position="8"/>
        <end position="62"/>
    </location>
</feature>
<evidence type="ECO:0000313" key="3">
    <source>
        <dbReference type="Proteomes" id="UP000261905"/>
    </source>
</evidence>
<dbReference type="InterPro" id="IPR001387">
    <property type="entry name" value="Cro/C1-type_HTH"/>
</dbReference>
<keyword evidence="3" id="KW-1185">Reference proteome</keyword>
<comment type="caution">
    <text evidence="2">The sequence shown here is derived from an EMBL/GenBank/DDBJ whole genome shotgun (WGS) entry which is preliminary data.</text>
</comment>
<proteinExistence type="predicted"/>
<dbReference type="Gene3D" id="1.10.260.40">
    <property type="entry name" value="lambda repressor-like DNA-binding domains"/>
    <property type="match status" value="1"/>
</dbReference>
<accession>A0A371PJD5</accession>
<dbReference type="EMBL" id="QUBQ01000001">
    <property type="protein sequence ID" value="REK76321.1"/>
    <property type="molecule type" value="Genomic_DNA"/>
</dbReference>
<dbReference type="OrthoDB" id="1863321at2"/>
<dbReference type="GO" id="GO:0003677">
    <property type="term" value="F:DNA binding"/>
    <property type="evidence" value="ECO:0007669"/>
    <property type="project" value="InterPro"/>
</dbReference>
<dbReference type="AlphaFoldDB" id="A0A371PJD5"/>
<dbReference type="CDD" id="cd00093">
    <property type="entry name" value="HTH_XRE"/>
    <property type="match status" value="1"/>
</dbReference>
<dbReference type="SMART" id="SM00530">
    <property type="entry name" value="HTH_XRE"/>
    <property type="match status" value="1"/>
</dbReference>
<dbReference type="Proteomes" id="UP000261905">
    <property type="component" value="Unassembled WGS sequence"/>
</dbReference>
<evidence type="ECO:0000259" key="1">
    <source>
        <dbReference type="PROSITE" id="PS50943"/>
    </source>
</evidence>
<dbReference type="RefSeq" id="WP_116043192.1">
    <property type="nucleotide sequence ID" value="NZ_QUBQ01000001.1"/>
</dbReference>
<name>A0A371PJD5_9BACL</name>
<dbReference type="SUPFAM" id="SSF47413">
    <property type="entry name" value="lambda repressor-like DNA-binding domains"/>
    <property type="match status" value="1"/>
</dbReference>
<organism evidence="2 3">
    <name type="scientific">Paenibacillus paeoniae</name>
    <dbReference type="NCBI Taxonomy" id="2292705"/>
    <lineage>
        <taxon>Bacteria</taxon>
        <taxon>Bacillati</taxon>
        <taxon>Bacillota</taxon>
        <taxon>Bacilli</taxon>
        <taxon>Bacillales</taxon>
        <taxon>Paenibacillaceae</taxon>
        <taxon>Paenibacillus</taxon>
    </lineage>
</organism>
<sequence>MTRIQFRLVEARKKNGLTPNQVSEATGIDMRTLSGLEKGVLRPDPEKLSKLAKLYEVSVDWLRGHINNPKTTLSEDEKAAANAITSYDLAAFLEQPFEHNGKPLNREAKKKLYVMAQLLLDQDD</sequence>
<dbReference type="PROSITE" id="PS50943">
    <property type="entry name" value="HTH_CROC1"/>
    <property type="match status" value="1"/>
</dbReference>
<protein>
    <submittedName>
        <fullName evidence="2">XRE family transcriptional regulator</fullName>
    </submittedName>
</protein>
<gene>
    <name evidence="2" type="ORF">DX130_04550</name>
</gene>
<evidence type="ECO:0000313" key="2">
    <source>
        <dbReference type="EMBL" id="REK76321.1"/>
    </source>
</evidence>
<reference evidence="2 3" key="1">
    <citation type="submission" date="2018-08" db="EMBL/GenBank/DDBJ databases">
        <title>Paenibacillus sp. M4BSY-1, whole genome shotgun sequence.</title>
        <authorList>
            <person name="Tuo L."/>
        </authorList>
    </citation>
    <scope>NUCLEOTIDE SEQUENCE [LARGE SCALE GENOMIC DNA]</scope>
    <source>
        <strain evidence="2 3">M4BSY-1</strain>
    </source>
</reference>
<dbReference type="Pfam" id="PF01381">
    <property type="entry name" value="HTH_3"/>
    <property type="match status" value="1"/>
</dbReference>